<feature type="binding site" evidence="6">
    <location>
        <position position="119"/>
    </location>
    <ligand>
        <name>(6S)-5-formyl-5,6,7,8-tetrahydrofolate</name>
        <dbReference type="ChEBI" id="CHEBI:57457"/>
    </ligand>
</feature>
<keyword evidence="6" id="KW-0460">Magnesium</keyword>
<keyword evidence="4 6" id="KW-0630">Potassium</keyword>
<comment type="subunit">
    <text evidence="6">Homodimer. Heterotetramer of two MnmE and two MnmG subunits.</text>
</comment>
<dbReference type="Gene3D" id="3.40.50.300">
    <property type="entry name" value="P-loop containing nucleotide triphosphate hydrolases"/>
    <property type="match status" value="1"/>
</dbReference>
<dbReference type="NCBIfam" id="TIGR00231">
    <property type="entry name" value="small_GTP"/>
    <property type="match status" value="1"/>
</dbReference>
<feature type="binding site" evidence="6">
    <location>
        <position position="79"/>
    </location>
    <ligand>
        <name>(6S)-5-formyl-5,6,7,8-tetrahydrofolate</name>
        <dbReference type="ChEBI" id="CHEBI:57457"/>
    </ligand>
</feature>
<accession>A0ABR7QV13</accession>
<feature type="binding site" evidence="6">
    <location>
        <position position="225"/>
    </location>
    <ligand>
        <name>K(+)</name>
        <dbReference type="ChEBI" id="CHEBI:29103"/>
    </ligand>
</feature>
<evidence type="ECO:0000256" key="5">
    <source>
        <dbReference type="ARBA" id="ARBA00023134"/>
    </source>
</evidence>
<comment type="subcellular location">
    <subcellularLocation>
        <location evidence="6">Cytoplasm</location>
    </subcellularLocation>
</comment>
<keyword evidence="6" id="KW-0378">Hydrolase</keyword>
<dbReference type="SUPFAM" id="SSF116878">
    <property type="entry name" value="TrmE connector domain"/>
    <property type="match status" value="1"/>
</dbReference>
<dbReference type="SUPFAM" id="SSF52540">
    <property type="entry name" value="P-loop containing nucleoside triphosphate hydrolases"/>
    <property type="match status" value="1"/>
</dbReference>
<keyword evidence="6" id="KW-0479">Metal-binding</keyword>
<feature type="binding site" evidence="6">
    <location>
        <position position="246"/>
    </location>
    <ligand>
        <name>K(+)</name>
        <dbReference type="ChEBI" id="CHEBI:29103"/>
    </ligand>
</feature>
<dbReference type="InterPro" id="IPR005225">
    <property type="entry name" value="Small_GTP-bd"/>
</dbReference>
<evidence type="ECO:0000256" key="3">
    <source>
        <dbReference type="ARBA" id="ARBA00022741"/>
    </source>
</evidence>
<keyword evidence="3 6" id="KW-0547">Nucleotide-binding</keyword>
<keyword evidence="6" id="KW-0963">Cytoplasm</keyword>
<comment type="similarity">
    <text evidence="1 6 7">Belongs to the TRAFAC class TrmE-Era-EngA-EngB-Septin-like GTPase superfamily. TrmE GTPase family.</text>
</comment>
<feature type="binding site" evidence="6">
    <location>
        <begin position="225"/>
        <end position="230"/>
    </location>
    <ligand>
        <name>GTP</name>
        <dbReference type="ChEBI" id="CHEBI:37565"/>
    </ligand>
</feature>
<organism evidence="9 10">
    <name type="scientific">Frischella japonica</name>
    <dbReference type="NCBI Taxonomy" id="2741544"/>
    <lineage>
        <taxon>Bacteria</taxon>
        <taxon>Pseudomonadati</taxon>
        <taxon>Pseudomonadota</taxon>
        <taxon>Gammaproteobacteria</taxon>
        <taxon>Orbales</taxon>
        <taxon>Orbaceae</taxon>
        <taxon>Frischella</taxon>
    </lineage>
</organism>
<protein>
    <recommendedName>
        <fullName evidence="6">tRNA modification GTPase MnmE</fullName>
        <ecNumber evidence="6">3.6.-.-</ecNumber>
    </recommendedName>
</protein>
<proteinExistence type="inferred from homology"/>
<evidence type="ECO:0000259" key="8">
    <source>
        <dbReference type="PROSITE" id="PS51709"/>
    </source>
</evidence>
<dbReference type="EMBL" id="JABURY010000006">
    <property type="protein sequence ID" value="MBC9130033.1"/>
    <property type="molecule type" value="Genomic_DNA"/>
</dbReference>
<evidence type="ECO:0000256" key="1">
    <source>
        <dbReference type="ARBA" id="ARBA00011043"/>
    </source>
</evidence>
<dbReference type="RefSeq" id="WP_187754482.1">
    <property type="nucleotide sequence ID" value="NZ_JABURY010000006.1"/>
</dbReference>
<feature type="binding site" evidence="6">
    <location>
        <position position="244"/>
    </location>
    <ligand>
        <name>K(+)</name>
        <dbReference type="ChEBI" id="CHEBI:29103"/>
    </ligand>
</feature>
<dbReference type="Pfam" id="PF10396">
    <property type="entry name" value="TrmE_N"/>
    <property type="match status" value="1"/>
</dbReference>
<evidence type="ECO:0000256" key="4">
    <source>
        <dbReference type="ARBA" id="ARBA00022958"/>
    </source>
</evidence>
<evidence type="ECO:0000313" key="10">
    <source>
        <dbReference type="Proteomes" id="UP000651208"/>
    </source>
</evidence>
<comment type="function">
    <text evidence="6">Exhibits a very high intrinsic GTPase hydrolysis rate. Involved in the addition of a carboxymethylaminomethyl (cmnm) group at the wobble position (U34) of certain tRNAs, forming tRNA-cmnm(5)s(2)U34.</text>
</comment>
<evidence type="ECO:0000256" key="7">
    <source>
        <dbReference type="RuleBase" id="RU003313"/>
    </source>
</evidence>
<dbReference type="Gene3D" id="3.30.1360.120">
    <property type="entry name" value="Probable tRNA modification gtpase trme, domain 1"/>
    <property type="match status" value="1"/>
</dbReference>
<dbReference type="CDD" id="cd04164">
    <property type="entry name" value="trmE"/>
    <property type="match status" value="1"/>
</dbReference>
<dbReference type="InterPro" id="IPR025867">
    <property type="entry name" value="MnmE_helical"/>
</dbReference>
<name>A0ABR7QV13_9GAMM</name>
<dbReference type="PROSITE" id="PS51709">
    <property type="entry name" value="G_TRME"/>
    <property type="match status" value="1"/>
</dbReference>
<dbReference type="NCBIfam" id="NF003661">
    <property type="entry name" value="PRK05291.1-3"/>
    <property type="match status" value="1"/>
</dbReference>
<feature type="domain" description="TrmE-type G" evidence="8">
    <location>
        <begin position="215"/>
        <end position="376"/>
    </location>
</feature>
<dbReference type="Pfam" id="PF12631">
    <property type="entry name" value="MnmE_helical"/>
    <property type="match status" value="1"/>
</dbReference>
<dbReference type="Pfam" id="PF01926">
    <property type="entry name" value="MMR_HSR1"/>
    <property type="match status" value="1"/>
</dbReference>
<feature type="binding site" evidence="6">
    <location>
        <position position="22"/>
    </location>
    <ligand>
        <name>(6S)-5-formyl-5,6,7,8-tetrahydrofolate</name>
        <dbReference type="ChEBI" id="CHEBI:57457"/>
    </ligand>
</feature>
<feature type="binding site" evidence="6">
    <location>
        <begin position="244"/>
        <end position="250"/>
    </location>
    <ligand>
        <name>GTP</name>
        <dbReference type="ChEBI" id="CHEBI:37565"/>
    </ligand>
</feature>
<comment type="cofactor">
    <cofactor evidence="6">
        <name>K(+)</name>
        <dbReference type="ChEBI" id="CHEBI:29103"/>
    </cofactor>
    <text evidence="6">Binds 1 potassium ion per subunit.</text>
</comment>
<dbReference type="InterPro" id="IPR004520">
    <property type="entry name" value="GTPase_MnmE"/>
</dbReference>
<dbReference type="NCBIfam" id="TIGR00450">
    <property type="entry name" value="mnmE_trmE_thdF"/>
    <property type="match status" value="1"/>
</dbReference>
<dbReference type="HAMAP" id="MF_00379">
    <property type="entry name" value="GTPase_MnmE"/>
    <property type="match status" value="1"/>
</dbReference>
<dbReference type="InterPro" id="IPR027368">
    <property type="entry name" value="MnmE_dom2"/>
</dbReference>
<dbReference type="EC" id="3.6.-.-" evidence="6"/>
<feature type="binding site" evidence="6">
    <location>
        <position position="453"/>
    </location>
    <ligand>
        <name>(6S)-5-formyl-5,6,7,8-tetrahydrofolate</name>
        <dbReference type="ChEBI" id="CHEBI:57457"/>
    </ligand>
</feature>
<comment type="caution">
    <text evidence="9">The sequence shown here is derived from an EMBL/GenBank/DDBJ whole genome shotgun (WGS) entry which is preliminary data.</text>
</comment>
<feature type="binding site" evidence="6">
    <location>
        <position position="229"/>
    </location>
    <ligand>
        <name>Mg(2+)</name>
        <dbReference type="ChEBI" id="CHEBI:18420"/>
    </ligand>
</feature>
<dbReference type="InterPro" id="IPR027266">
    <property type="entry name" value="TrmE/GcvT-like"/>
</dbReference>
<dbReference type="InterPro" id="IPR031168">
    <property type="entry name" value="G_TrmE"/>
</dbReference>
<keyword evidence="2 6" id="KW-0819">tRNA processing</keyword>
<dbReference type="InterPro" id="IPR027417">
    <property type="entry name" value="P-loop_NTPase"/>
</dbReference>
<feature type="binding site" evidence="6">
    <location>
        <position position="249"/>
    </location>
    <ligand>
        <name>K(+)</name>
        <dbReference type="ChEBI" id="CHEBI:29103"/>
    </ligand>
</feature>
<dbReference type="PANTHER" id="PTHR42714:SF2">
    <property type="entry name" value="TRNA MODIFICATION GTPASE GTPBP3, MITOCHONDRIAL"/>
    <property type="match status" value="1"/>
</dbReference>
<feature type="binding site" evidence="6">
    <location>
        <begin position="269"/>
        <end position="272"/>
    </location>
    <ligand>
        <name>GTP</name>
        <dbReference type="ChEBI" id="CHEBI:37565"/>
    </ligand>
</feature>
<dbReference type="InterPro" id="IPR006073">
    <property type="entry name" value="GTP-bd"/>
</dbReference>
<feature type="binding site" evidence="6">
    <location>
        <begin position="357"/>
        <end position="359"/>
    </location>
    <ligand>
        <name>GTP</name>
        <dbReference type="ChEBI" id="CHEBI:37565"/>
    </ligand>
</feature>
<evidence type="ECO:0000256" key="2">
    <source>
        <dbReference type="ARBA" id="ARBA00022694"/>
    </source>
</evidence>
<keyword evidence="10" id="KW-1185">Reference proteome</keyword>
<dbReference type="Proteomes" id="UP000651208">
    <property type="component" value="Unassembled WGS sequence"/>
</dbReference>
<feature type="binding site" evidence="6">
    <location>
        <position position="250"/>
    </location>
    <ligand>
        <name>Mg(2+)</name>
        <dbReference type="ChEBI" id="CHEBI:18420"/>
    </ligand>
</feature>
<evidence type="ECO:0000313" key="9">
    <source>
        <dbReference type="EMBL" id="MBC9130033.1"/>
    </source>
</evidence>
<dbReference type="CDD" id="cd14858">
    <property type="entry name" value="TrmE_N"/>
    <property type="match status" value="1"/>
</dbReference>
<sequence>MNLDTIIAQATAPGRGGVGILRISGRQAQTVAHAVLGRLPKPRYAEYLSFYDENGQVIDQGIALFFPNPHSFTGEDVLELQGHGGPVILDLLIKRILSIPSVRIARPGEFSQRAFLNDKLDLAQAEAIADLIDASSEQAAKSAISSLQGVFSNKINELVNLLINLRIFVEAAIDFPEEEIDFLSDGKIEAQLKDVIAQLDAVRREAKHGSLLREGMKVVIAGRPNAGKSSLLNALAGRNAAIVTDIAGTTRDVLREHIHIDGMPLHIIDTAGLREASDEVERIGIERAWNEIKHADRVLFMVDGTTTDEINPEKLWPTFMQRLPSHIPVTIIRNKADLTGETLGYSEVDQYALIRLSARTGQGIDSLREHLKQSMGFSTTTEGGFLARRRHLQALENAAKHLDAGLEQLIVFHAGELLAEELRLAQESLSEITGTFTSDDLLGKIFGSFCIGK</sequence>
<keyword evidence="5 6" id="KW-0342">GTP-binding</keyword>
<dbReference type="PANTHER" id="PTHR42714">
    <property type="entry name" value="TRNA MODIFICATION GTPASE GTPBP3"/>
    <property type="match status" value="1"/>
</dbReference>
<feature type="binding site" evidence="6">
    <location>
        <begin position="334"/>
        <end position="337"/>
    </location>
    <ligand>
        <name>GTP</name>
        <dbReference type="ChEBI" id="CHEBI:37565"/>
    </ligand>
</feature>
<evidence type="ECO:0000256" key="6">
    <source>
        <dbReference type="HAMAP-Rule" id="MF_00379"/>
    </source>
</evidence>
<dbReference type="Gene3D" id="1.20.120.430">
    <property type="entry name" value="tRNA modification GTPase MnmE domain 2"/>
    <property type="match status" value="1"/>
</dbReference>
<dbReference type="InterPro" id="IPR018948">
    <property type="entry name" value="GTP-bd_TrmE_N"/>
</dbReference>
<gene>
    <name evidence="6 9" type="primary">mnmE</name>
    <name evidence="6" type="synonym">trmE</name>
    <name evidence="9" type="ORF">FcAc13_01760</name>
</gene>
<reference evidence="9 10" key="1">
    <citation type="submission" date="2020-06" db="EMBL/GenBank/DDBJ databases">
        <title>Frischella cerana isolated from Apis cerana gut homogenate.</title>
        <authorList>
            <person name="Wolter L.A."/>
            <person name="Suenami S."/>
            <person name="Miyazaki R."/>
        </authorList>
    </citation>
    <scope>NUCLEOTIDE SEQUENCE [LARGE SCALE GENOMIC DNA]</scope>
    <source>
        <strain evidence="9 10">Ac13</strain>
    </source>
</reference>